<accession>A0A9X1YI05</accession>
<dbReference type="Pfam" id="PF04364">
    <property type="entry name" value="DNA_pol3_chi"/>
    <property type="match status" value="1"/>
</dbReference>
<keyword evidence="2" id="KW-1185">Reference proteome</keyword>
<gene>
    <name evidence="1" type="ORF">LPC04_10225</name>
</gene>
<dbReference type="InterPro" id="IPR036768">
    <property type="entry name" value="PolIII_chi_sf"/>
</dbReference>
<comment type="caution">
    <text evidence="1">The sequence shown here is derived from an EMBL/GenBank/DDBJ whole genome shotgun (WGS) entry which is preliminary data.</text>
</comment>
<dbReference type="GO" id="GO:0003887">
    <property type="term" value="F:DNA-directed DNA polymerase activity"/>
    <property type="evidence" value="ECO:0007669"/>
    <property type="project" value="InterPro"/>
</dbReference>
<dbReference type="GO" id="GO:0003677">
    <property type="term" value="F:DNA binding"/>
    <property type="evidence" value="ECO:0007669"/>
    <property type="project" value="InterPro"/>
</dbReference>
<protein>
    <submittedName>
        <fullName evidence="1">DNA polymerase III subunit chi</fullName>
    </submittedName>
</protein>
<dbReference type="Gene3D" id="3.40.50.10110">
    <property type="entry name" value="DNA polymerase III subunit chi"/>
    <property type="match status" value="1"/>
</dbReference>
<evidence type="ECO:0000313" key="1">
    <source>
        <dbReference type="EMBL" id="MCK9686082.1"/>
    </source>
</evidence>
<dbReference type="PANTHER" id="PTHR38767:SF1">
    <property type="entry name" value="DNA POLYMERASE III SUBUNIT CHI"/>
    <property type="match status" value="1"/>
</dbReference>
<organism evidence="1 2">
    <name type="scientific">Scleromatobacter humisilvae</name>
    <dbReference type="NCBI Taxonomy" id="2897159"/>
    <lineage>
        <taxon>Bacteria</taxon>
        <taxon>Pseudomonadati</taxon>
        <taxon>Pseudomonadota</taxon>
        <taxon>Betaproteobacteria</taxon>
        <taxon>Burkholderiales</taxon>
        <taxon>Sphaerotilaceae</taxon>
        <taxon>Scleromatobacter</taxon>
    </lineage>
</organism>
<evidence type="ECO:0000313" key="2">
    <source>
        <dbReference type="Proteomes" id="UP001139353"/>
    </source>
</evidence>
<sequence>MTDVAFHTGIANPLDYACRLLRKAYRSGARVAVHGEPALLDRLDQALWTFESLEFVPHVMLPRDGADAGRLALSPIVLVKGAATAPAQCRIGVTLAGHPVADVGVFDRLIAIVGLDPEHREAGRQRWREYERAGHAVSHVAKPASGEG</sequence>
<dbReference type="GO" id="GO:0032298">
    <property type="term" value="P:positive regulation of DNA-templated DNA replication initiation"/>
    <property type="evidence" value="ECO:0007669"/>
    <property type="project" value="TreeGrafter"/>
</dbReference>
<dbReference type="InterPro" id="IPR007459">
    <property type="entry name" value="DNA_pol3_chi"/>
</dbReference>
<name>A0A9X1YI05_9BURK</name>
<dbReference type="SUPFAM" id="SSF102400">
    <property type="entry name" value="DNA polymerase III chi subunit"/>
    <property type="match status" value="1"/>
</dbReference>
<dbReference type="PANTHER" id="PTHR38767">
    <property type="entry name" value="DNA POLYMERASE III SUBUNIT CHI"/>
    <property type="match status" value="1"/>
</dbReference>
<reference evidence="1" key="1">
    <citation type="submission" date="2021-11" db="EMBL/GenBank/DDBJ databases">
        <title>BS-T2-15 a new species belonging to the Comamonadaceae family isolated from the soil of a French oak forest.</title>
        <authorList>
            <person name="Mieszkin S."/>
            <person name="Alain K."/>
        </authorList>
    </citation>
    <scope>NUCLEOTIDE SEQUENCE</scope>
    <source>
        <strain evidence="1">BS-T2-15</strain>
    </source>
</reference>
<dbReference type="RefSeq" id="WP_275682112.1">
    <property type="nucleotide sequence ID" value="NZ_JAJLJH010000002.1"/>
</dbReference>
<proteinExistence type="predicted"/>
<dbReference type="AlphaFoldDB" id="A0A9X1YI05"/>
<dbReference type="Proteomes" id="UP001139353">
    <property type="component" value="Unassembled WGS sequence"/>
</dbReference>
<dbReference type="EMBL" id="JAJLJH010000002">
    <property type="protein sequence ID" value="MCK9686082.1"/>
    <property type="molecule type" value="Genomic_DNA"/>
</dbReference>
<dbReference type="GO" id="GO:0006260">
    <property type="term" value="P:DNA replication"/>
    <property type="evidence" value="ECO:0007669"/>
    <property type="project" value="InterPro"/>
</dbReference>